<dbReference type="InterPro" id="IPR010263">
    <property type="entry name" value="T6SS_TssK"/>
</dbReference>
<reference evidence="1 2" key="1">
    <citation type="submission" date="2019-02" db="EMBL/GenBank/DDBJ databases">
        <title>Deep-cultivation of Planctomycetes and their phenomic and genomic characterization uncovers novel biology.</title>
        <authorList>
            <person name="Wiegand S."/>
            <person name="Jogler M."/>
            <person name="Boedeker C."/>
            <person name="Pinto D."/>
            <person name="Vollmers J."/>
            <person name="Rivas-Marin E."/>
            <person name="Kohn T."/>
            <person name="Peeters S.H."/>
            <person name="Heuer A."/>
            <person name="Rast P."/>
            <person name="Oberbeckmann S."/>
            <person name="Bunk B."/>
            <person name="Jeske O."/>
            <person name="Meyerdierks A."/>
            <person name="Storesund J.E."/>
            <person name="Kallscheuer N."/>
            <person name="Luecker S."/>
            <person name="Lage O.M."/>
            <person name="Pohl T."/>
            <person name="Merkel B.J."/>
            <person name="Hornburger P."/>
            <person name="Mueller R.-W."/>
            <person name="Bruemmer F."/>
            <person name="Labrenz M."/>
            <person name="Spormann A.M."/>
            <person name="Op den Camp H."/>
            <person name="Overmann J."/>
            <person name="Amann R."/>
            <person name="Jetten M.S.M."/>
            <person name="Mascher T."/>
            <person name="Medema M.H."/>
            <person name="Devos D.P."/>
            <person name="Kaster A.-K."/>
            <person name="Ovreas L."/>
            <person name="Rohde M."/>
            <person name="Galperin M.Y."/>
            <person name="Jogler C."/>
        </authorList>
    </citation>
    <scope>NUCLEOTIDE SEQUENCE [LARGE SCALE GENOMIC DNA]</scope>
    <source>
        <strain evidence="1 2">Mal4</strain>
    </source>
</reference>
<dbReference type="KEGG" id="mri:Mal4_56070"/>
<dbReference type="PANTHER" id="PTHR35566">
    <property type="entry name" value="BLR3599 PROTEIN"/>
    <property type="match status" value="1"/>
</dbReference>
<evidence type="ECO:0000313" key="2">
    <source>
        <dbReference type="Proteomes" id="UP000320496"/>
    </source>
</evidence>
<dbReference type="Proteomes" id="UP000320496">
    <property type="component" value="Chromosome"/>
</dbReference>
<accession>A0A517ZFM5</accession>
<keyword evidence="2" id="KW-1185">Reference proteome</keyword>
<dbReference type="EMBL" id="CP036275">
    <property type="protein sequence ID" value="QDU41242.1"/>
    <property type="molecule type" value="Genomic_DNA"/>
</dbReference>
<dbReference type="AlphaFoldDB" id="A0A517ZFM5"/>
<dbReference type="PANTHER" id="PTHR35566:SF1">
    <property type="entry name" value="TYPE VI SECRETION SYSTEM BASEPLATE COMPONENT TSSK1"/>
    <property type="match status" value="1"/>
</dbReference>
<dbReference type="NCBIfam" id="TIGR03353">
    <property type="entry name" value="VI_chp_4"/>
    <property type="match status" value="1"/>
</dbReference>
<organism evidence="1 2">
    <name type="scientific">Maioricimonas rarisocia</name>
    <dbReference type="NCBI Taxonomy" id="2528026"/>
    <lineage>
        <taxon>Bacteria</taxon>
        <taxon>Pseudomonadati</taxon>
        <taxon>Planctomycetota</taxon>
        <taxon>Planctomycetia</taxon>
        <taxon>Planctomycetales</taxon>
        <taxon>Planctomycetaceae</taxon>
        <taxon>Maioricimonas</taxon>
    </lineage>
</organism>
<name>A0A517ZFM5_9PLAN</name>
<evidence type="ECO:0000313" key="1">
    <source>
        <dbReference type="EMBL" id="QDU41242.1"/>
    </source>
</evidence>
<gene>
    <name evidence="1" type="ORF">Mal4_56070</name>
</gene>
<protein>
    <submittedName>
        <fullName evidence="1">Uncharacterized protein</fullName>
    </submittedName>
</protein>
<sequence length="463" mass="52854">MLVLPHHFQAAESWLLEQVATSHDWLNPYGYGVYDIEINPDALANYELRIPRLRVRLRDGTLVSVPENARLPVLDLRKALADTPEISLFLVLPDYVPGQANSAAGNGEAHTRFRTETRTWDEVHDGDNPRSIDFLRYNCELVVSPDGTPPQNCQSLPLARVKRSLEADSPPALDPDYFPPLLECRGWEELSEGILAAILSQLRAHIHSQAEYLKTHGGWAEANQPQIRRAIRKLDAVNSCLPVFRQLTETRGTHPRTAYLTLCNLLGELAILRDDWTPPELPLYNHERLGEIFRAIKAEIDAALTATEHGAKVQRFPLENVGQWMEVTLDPRWLQTQYEFYVGVRSDLPPERLEQLFSTRWLDWKLGASRTINQIYVNGEAGLSIKRYVGVHPQLPVLKDLTYFRVKKLGTYWEQVSESRTLALKVNERYIRQQAIGQHVLTVVDPKNTPRDLSLELFVLEND</sequence>
<dbReference type="Pfam" id="PF05936">
    <property type="entry name" value="T6SS_VasE"/>
    <property type="match status" value="1"/>
</dbReference>
<proteinExistence type="predicted"/>